<dbReference type="GO" id="GO:0006533">
    <property type="term" value="P:L-aspartate catabolic process"/>
    <property type="evidence" value="ECO:0007669"/>
    <property type="project" value="TreeGrafter"/>
</dbReference>
<evidence type="ECO:0000256" key="8">
    <source>
        <dbReference type="RuleBase" id="RU000480"/>
    </source>
</evidence>
<dbReference type="Pfam" id="PF00155">
    <property type="entry name" value="Aminotran_1_2"/>
    <property type="match status" value="1"/>
</dbReference>
<proteinExistence type="inferred from homology"/>
<feature type="domain" description="Aminotransferase class I/classII large" evidence="9">
    <location>
        <begin position="55"/>
        <end position="422"/>
    </location>
</feature>
<reference evidence="10 11" key="2">
    <citation type="journal article" date="2012" name="Open Biol.">
        <title>Characteristics of nucleosomes and linker DNA regions on the genome of the basidiomycete Mixia osmundae revealed by mono- and dinucleosome mapping.</title>
        <authorList>
            <person name="Nishida H."/>
            <person name="Kondo S."/>
            <person name="Matsumoto T."/>
            <person name="Suzuki Y."/>
            <person name="Yoshikawa H."/>
            <person name="Taylor T.D."/>
            <person name="Sugiyama J."/>
        </authorList>
    </citation>
    <scope>NUCLEOTIDE SEQUENCE [LARGE SCALE GENOMIC DNA]</scope>
    <source>
        <strain evidence="11">CBS 9802 / IAM 14324 / JCM 22182 / KY 12970</strain>
    </source>
</reference>
<dbReference type="NCBIfam" id="NF006719">
    <property type="entry name" value="PRK09257.1"/>
    <property type="match status" value="1"/>
</dbReference>
<name>G7E7A2_MIXOS</name>
<evidence type="ECO:0000259" key="9">
    <source>
        <dbReference type="Pfam" id="PF00155"/>
    </source>
</evidence>
<dbReference type="InterPro" id="IPR015424">
    <property type="entry name" value="PyrdxlP-dep_Trfase"/>
</dbReference>
<dbReference type="FunFam" id="3.90.1150.10:FF:000001">
    <property type="entry name" value="Aspartate aminotransferase"/>
    <property type="match status" value="1"/>
</dbReference>
<dbReference type="Gene3D" id="3.90.1150.10">
    <property type="entry name" value="Aspartate Aminotransferase, domain 1"/>
    <property type="match status" value="1"/>
</dbReference>
<comment type="caution">
    <text evidence="10">The sequence shown here is derived from an EMBL/GenBank/DDBJ whole genome shotgun (WGS) entry which is preliminary data.</text>
</comment>
<dbReference type="InParanoid" id="G7E7A2"/>
<sequence length="427" mass="46904">MIARQALCRAVPRSSVALQATLSARGVKTWANVPAGPPDPILGVTEAFKADKDSRKINLGVGAYRDENGKPYVLPSVRKAEEAVIAKKGDKEYLPITGYADFTKNAAILAYGKDSLPVKENRIAITQSISGTGALRIGGAFLQRHYPHSKSIYLPSPTWGNHIPIFKDSGLEVKHYAYYDKKTVGLDFDGMINDIKAAPNKSIILLHACAHNPTGVDPTKDQWKKIAQVIKEKEHFTFFDMAYQGFASGDVDGDAFAPRYFVEQGLEIILSQSFAKNMGLYGERVGAFSVVCSSPEEKARVDSQIKIIVRPLYSNPPVHGARIAGSILADPALYDEWLKEVKGMADRIIGMRSDLKKLLEESGSKHNWDHIVSQIGMFAFLGISPEVVEKLKNEHHVYLTKDGRISVAGVTPHNIKHLAESLHKATS</sequence>
<dbReference type="STRING" id="764103.G7E7A2"/>
<dbReference type="eggNOG" id="KOG1411">
    <property type="taxonomic scope" value="Eukaryota"/>
</dbReference>
<keyword evidence="5 8" id="KW-0808">Transferase</keyword>
<dbReference type="PANTHER" id="PTHR11879:SF22">
    <property type="entry name" value="ASPARTATE AMINOTRANSFERASE, MITOCHONDRIAL"/>
    <property type="match status" value="1"/>
</dbReference>
<dbReference type="PRINTS" id="PR00799">
    <property type="entry name" value="TRANSAMINASE"/>
</dbReference>
<comment type="miscellaneous">
    <text evidence="8">In eukaryotes there are cytoplasmic, mitochondrial and chloroplastic isozymes.</text>
</comment>
<comment type="subunit">
    <text evidence="3 8">Homodimer.</text>
</comment>
<dbReference type="InterPro" id="IPR000796">
    <property type="entry name" value="Asp_trans"/>
</dbReference>
<dbReference type="InterPro" id="IPR004838">
    <property type="entry name" value="NHTrfase_class1_PyrdxlP-BS"/>
</dbReference>
<dbReference type="PANTHER" id="PTHR11879">
    <property type="entry name" value="ASPARTATE AMINOTRANSFERASE"/>
    <property type="match status" value="1"/>
</dbReference>
<dbReference type="AlphaFoldDB" id="G7E7A2"/>
<dbReference type="InterPro" id="IPR015422">
    <property type="entry name" value="PyrdxlP-dep_Trfase_small"/>
</dbReference>
<dbReference type="PROSITE" id="PS00105">
    <property type="entry name" value="AA_TRANSFER_CLASS_1"/>
    <property type="match status" value="1"/>
</dbReference>
<comment type="catalytic activity">
    <reaction evidence="7 8">
        <text>L-aspartate + 2-oxoglutarate = oxaloacetate + L-glutamate</text>
        <dbReference type="Rhea" id="RHEA:21824"/>
        <dbReference type="ChEBI" id="CHEBI:16452"/>
        <dbReference type="ChEBI" id="CHEBI:16810"/>
        <dbReference type="ChEBI" id="CHEBI:29985"/>
        <dbReference type="ChEBI" id="CHEBI:29991"/>
        <dbReference type="EC" id="2.6.1.1"/>
    </reaction>
</comment>
<dbReference type="CDD" id="cd00609">
    <property type="entry name" value="AAT_like"/>
    <property type="match status" value="1"/>
</dbReference>
<dbReference type="GO" id="GO:0030170">
    <property type="term" value="F:pyridoxal phosphate binding"/>
    <property type="evidence" value="ECO:0007669"/>
    <property type="project" value="InterPro"/>
</dbReference>
<dbReference type="Gene3D" id="3.40.640.10">
    <property type="entry name" value="Type I PLP-dependent aspartate aminotransferase-like (Major domain)"/>
    <property type="match status" value="1"/>
</dbReference>
<reference evidence="10 11" key="1">
    <citation type="journal article" date="2011" name="J. Gen. Appl. Microbiol.">
        <title>Draft genome sequencing of the enigmatic basidiomycete Mixia osmundae.</title>
        <authorList>
            <person name="Nishida H."/>
            <person name="Nagatsuka Y."/>
            <person name="Sugiyama J."/>
        </authorList>
    </citation>
    <scope>NUCLEOTIDE SEQUENCE [LARGE SCALE GENOMIC DNA]</scope>
    <source>
        <strain evidence="11">CBS 9802 / IAM 14324 / JCM 22182 / KY 12970</strain>
    </source>
</reference>
<evidence type="ECO:0000256" key="1">
    <source>
        <dbReference type="ARBA" id="ARBA00001933"/>
    </source>
</evidence>
<accession>G7E7A2</accession>
<dbReference type="OMA" id="VGACTIV"/>
<evidence type="ECO:0000313" key="11">
    <source>
        <dbReference type="Proteomes" id="UP000009131"/>
    </source>
</evidence>
<keyword evidence="4 8" id="KW-0032">Aminotransferase</keyword>
<comment type="cofactor">
    <cofactor evidence="1">
        <name>pyridoxal 5'-phosphate</name>
        <dbReference type="ChEBI" id="CHEBI:597326"/>
    </cofactor>
</comment>
<keyword evidence="11" id="KW-1185">Reference proteome</keyword>
<dbReference type="EC" id="2.6.1.1" evidence="8"/>
<evidence type="ECO:0000256" key="5">
    <source>
        <dbReference type="ARBA" id="ARBA00022679"/>
    </source>
</evidence>
<evidence type="ECO:0000256" key="2">
    <source>
        <dbReference type="ARBA" id="ARBA00007441"/>
    </source>
</evidence>
<dbReference type="Proteomes" id="UP000009131">
    <property type="component" value="Unassembled WGS sequence"/>
</dbReference>
<protein>
    <recommendedName>
        <fullName evidence="8">Aspartate aminotransferase</fullName>
        <ecNumber evidence="8">2.6.1.1</ecNumber>
    </recommendedName>
</protein>
<comment type="similarity">
    <text evidence="2">Belongs to the class-I pyridoxal-phosphate-dependent aminotransferase family.</text>
</comment>
<evidence type="ECO:0000256" key="6">
    <source>
        <dbReference type="ARBA" id="ARBA00022898"/>
    </source>
</evidence>
<dbReference type="InterPro" id="IPR015421">
    <property type="entry name" value="PyrdxlP-dep_Trfase_major"/>
</dbReference>
<dbReference type="OrthoDB" id="6752799at2759"/>
<dbReference type="HOGENOM" id="CLU_032440_1_2_1"/>
<dbReference type="FunCoup" id="G7E7A2">
    <property type="interactions" value="450"/>
</dbReference>
<evidence type="ECO:0000256" key="3">
    <source>
        <dbReference type="ARBA" id="ARBA00011738"/>
    </source>
</evidence>
<evidence type="ECO:0000313" key="10">
    <source>
        <dbReference type="EMBL" id="GAA98712.1"/>
    </source>
</evidence>
<dbReference type="GO" id="GO:0004069">
    <property type="term" value="F:L-aspartate:2-oxoglutarate aminotransferase activity"/>
    <property type="evidence" value="ECO:0007669"/>
    <property type="project" value="UniProtKB-EC"/>
</dbReference>
<dbReference type="FunFam" id="3.40.640.10:FF:000026">
    <property type="entry name" value="Aspartate aminotransferase"/>
    <property type="match status" value="1"/>
</dbReference>
<organism evidence="10 11">
    <name type="scientific">Mixia osmundae (strain CBS 9802 / IAM 14324 / JCM 22182 / KY 12970)</name>
    <dbReference type="NCBI Taxonomy" id="764103"/>
    <lineage>
        <taxon>Eukaryota</taxon>
        <taxon>Fungi</taxon>
        <taxon>Dikarya</taxon>
        <taxon>Basidiomycota</taxon>
        <taxon>Pucciniomycotina</taxon>
        <taxon>Mixiomycetes</taxon>
        <taxon>Mixiales</taxon>
        <taxon>Mixiaceae</taxon>
        <taxon>Mixia</taxon>
    </lineage>
</organism>
<dbReference type="RefSeq" id="XP_014570548.1">
    <property type="nucleotide sequence ID" value="XM_014715062.1"/>
</dbReference>
<dbReference type="EMBL" id="BABT02000157">
    <property type="protein sequence ID" value="GAA98712.1"/>
    <property type="molecule type" value="Genomic_DNA"/>
</dbReference>
<dbReference type="SUPFAM" id="SSF53383">
    <property type="entry name" value="PLP-dependent transferases"/>
    <property type="match status" value="1"/>
</dbReference>
<gene>
    <name evidence="10" type="primary">Mo05400</name>
    <name evidence="10" type="ORF">E5Q_05400</name>
</gene>
<dbReference type="GO" id="GO:0005739">
    <property type="term" value="C:mitochondrion"/>
    <property type="evidence" value="ECO:0007669"/>
    <property type="project" value="TreeGrafter"/>
</dbReference>
<evidence type="ECO:0000256" key="4">
    <source>
        <dbReference type="ARBA" id="ARBA00022576"/>
    </source>
</evidence>
<keyword evidence="6" id="KW-0663">Pyridoxal phosphate</keyword>
<dbReference type="InterPro" id="IPR004839">
    <property type="entry name" value="Aminotransferase_I/II_large"/>
</dbReference>
<evidence type="ECO:0000256" key="7">
    <source>
        <dbReference type="ARBA" id="ARBA00049185"/>
    </source>
</evidence>